<evidence type="ECO:0000256" key="6">
    <source>
        <dbReference type="ARBA" id="ARBA00022824"/>
    </source>
</evidence>
<sequence length="476" mass="55225">MLIDKNLYTFLLYFCLFNFTYSEKNESVFVPTNEWQIVKKGLPLPKGLHIRYNMQTGIVEAKLMDQEENKEDKDLNDNNISRALMVHPDEVIKSKENDPLIKENVDDKDISTNDIRSVLKIKKSQTTDNISINAKVLLGKNTYKDETKFITNLPTELSTMNKVIESDKKLFDALFTKFEIFKDTMSKSLLLDGDIAIILETLNALEYVIHHIDNGCLFTQMEGLTKIIFPCLNSTYNTIKAEALKLLGAAAQLNPEVQAKVLEKGLIKKVLQLLWTNKNHSVKTRCLYALSALIRNFPEAQKSFLDHGGLQIFVKILIEDDKDFESKIRVMRLVNDLIIERQDIGYSVETEEYNDNVTNKYAMTDFKNRIIIHGYCKNLMDLMIRIFKQELDDPTIIENYELLEIIIENMIRISNICKKEFHKNQNEILETITDLVDFYEDLSKYVDKDSISLINQQIMLVERLMVIIEIPLHDEL</sequence>
<proteinExistence type="inferred from homology"/>
<dbReference type="SUPFAM" id="SSF48371">
    <property type="entry name" value="ARM repeat"/>
    <property type="match status" value="1"/>
</dbReference>
<reference evidence="12" key="1">
    <citation type="submission" date="2025-08" db="UniProtKB">
        <authorList>
            <consortium name="RefSeq"/>
        </authorList>
    </citation>
    <scope>IDENTIFICATION</scope>
    <source>
        <tissue evidence="12">Whole body</tissue>
    </source>
</reference>
<keyword evidence="4" id="KW-0813">Transport</keyword>
<dbReference type="GeneID" id="107070294"/>
<keyword evidence="8" id="KW-0811">Translocation</keyword>
<keyword evidence="5 10" id="KW-0732">Signal</keyword>
<dbReference type="InterPro" id="IPR016024">
    <property type="entry name" value="ARM-type_fold"/>
</dbReference>
<accession>A0ABM1IUE6</accession>
<evidence type="ECO:0000256" key="5">
    <source>
        <dbReference type="ARBA" id="ARBA00022729"/>
    </source>
</evidence>
<dbReference type="InterPro" id="IPR011989">
    <property type="entry name" value="ARM-like"/>
</dbReference>
<evidence type="ECO:0000256" key="4">
    <source>
        <dbReference type="ARBA" id="ARBA00022448"/>
    </source>
</evidence>
<dbReference type="InterPro" id="IPR050693">
    <property type="entry name" value="Hsp70_NEF-Inhibitors"/>
</dbReference>
<evidence type="ECO:0000256" key="10">
    <source>
        <dbReference type="SAM" id="SignalP"/>
    </source>
</evidence>
<keyword evidence="9" id="KW-0325">Glycoprotein</keyword>
<protein>
    <recommendedName>
        <fullName evidence="3">Nucleotide exchange factor SIL1</fullName>
    </recommendedName>
</protein>
<organism evidence="11 12">
    <name type="scientific">Polistes dominula</name>
    <name type="common">European paper wasp</name>
    <name type="synonym">Vespa dominula</name>
    <dbReference type="NCBI Taxonomy" id="743375"/>
    <lineage>
        <taxon>Eukaryota</taxon>
        <taxon>Metazoa</taxon>
        <taxon>Ecdysozoa</taxon>
        <taxon>Arthropoda</taxon>
        <taxon>Hexapoda</taxon>
        <taxon>Insecta</taxon>
        <taxon>Pterygota</taxon>
        <taxon>Neoptera</taxon>
        <taxon>Endopterygota</taxon>
        <taxon>Hymenoptera</taxon>
        <taxon>Apocrita</taxon>
        <taxon>Aculeata</taxon>
        <taxon>Vespoidea</taxon>
        <taxon>Vespidae</taxon>
        <taxon>Polistinae</taxon>
        <taxon>Polistini</taxon>
        <taxon>Polistes</taxon>
    </lineage>
</organism>
<evidence type="ECO:0000313" key="12">
    <source>
        <dbReference type="RefSeq" id="XP_015183833.1"/>
    </source>
</evidence>
<dbReference type="RefSeq" id="XP_015183833.1">
    <property type="nucleotide sequence ID" value="XM_015328347.1"/>
</dbReference>
<name>A0ABM1IUE6_POLDO</name>
<feature type="chain" id="PRO_5045310289" description="Nucleotide exchange factor SIL1" evidence="10">
    <location>
        <begin position="23"/>
        <end position="476"/>
    </location>
</feature>
<evidence type="ECO:0000256" key="7">
    <source>
        <dbReference type="ARBA" id="ARBA00022927"/>
    </source>
</evidence>
<evidence type="ECO:0000256" key="3">
    <source>
        <dbReference type="ARBA" id="ARBA00015352"/>
    </source>
</evidence>
<comment type="subcellular location">
    <subcellularLocation>
        <location evidence="1">Endoplasmic reticulum lumen</location>
    </subcellularLocation>
</comment>
<gene>
    <name evidence="12" type="primary">LOC107070294</name>
</gene>
<keyword evidence="6" id="KW-0256">Endoplasmic reticulum</keyword>
<keyword evidence="7" id="KW-0653">Protein transport</keyword>
<evidence type="ECO:0000256" key="8">
    <source>
        <dbReference type="ARBA" id="ARBA00023010"/>
    </source>
</evidence>
<dbReference type="Proteomes" id="UP000694924">
    <property type="component" value="Unplaced"/>
</dbReference>
<evidence type="ECO:0000256" key="9">
    <source>
        <dbReference type="ARBA" id="ARBA00023180"/>
    </source>
</evidence>
<dbReference type="PANTHER" id="PTHR19316">
    <property type="entry name" value="PROTEIN FOLDING REGULATOR"/>
    <property type="match status" value="1"/>
</dbReference>
<evidence type="ECO:0000256" key="2">
    <source>
        <dbReference type="ARBA" id="ARBA00010588"/>
    </source>
</evidence>
<dbReference type="Gene3D" id="1.25.10.10">
    <property type="entry name" value="Leucine-rich Repeat Variant"/>
    <property type="match status" value="1"/>
</dbReference>
<evidence type="ECO:0000256" key="1">
    <source>
        <dbReference type="ARBA" id="ARBA00004319"/>
    </source>
</evidence>
<feature type="signal peptide" evidence="10">
    <location>
        <begin position="1"/>
        <end position="22"/>
    </location>
</feature>
<keyword evidence="11" id="KW-1185">Reference proteome</keyword>
<dbReference type="PANTHER" id="PTHR19316:SF35">
    <property type="entry name" value="NUCLEOTIDE EXCHANGE FACTOR SIL1"/>
    <property type="match status" value="1"/>
</dbReference>
<comment type="similarity">
    <text evidence="2">Belongs to the SIL1 family.</text>
</comment>
<evidence type="ECO:0000313" key="11">
    <source>
        <dbReference type="Proteomes" id="UP000694924"/>
    </source>
</evidence>